<keyword evidence="3" id="KW-1003">Cell membrane</keyword>
<dbReference type="GO" id="GO:0006865">
    <property type="term" value="P:amino acid transport"/>
    <property type="evidence" value="ECO:0007669"/>
    <property type="project" value="UniProtKB-KW"/>
</dbReference>
<dbReference type="InterPro" id="IPR052157">
    <property type="entry name" value="BCAA_transport_permease"/>
</dbReference>
<gene>
    <name evidence="10" type="ORF">MPL3356_80259</name>
</gene>
<dbReference type="PANTHER" id="PTHR11795:SF447">
    <property type="entry name" value="ABC TRANSPORTER PERMEASE PROTEIN"/>
    <property type="match status" value="1"/>
</dbReference>
<dbReference type="GO" id="GO:0005886">
    <property type="term" value="C:plasma membrane"/>
    <property type="evidence" value="ECO:0007669"/>
    <property type="project" value="UniProtKB-SubCell"/>
</dbReference>
<dbReference type="STRING" id="69974.MPLDJ20_60375"/>
<feature type="transmembrane region" description="Helical" evidence="9">
    <location>
        <begin position="212"/>
        <end position="232"/>
    </location>
</feature>
<evidence type="ECO:0000256" key="5">
    <source>
        <dbReference type="ARBA" id="ARBA00022970"/>
    </source>
</evidence>
<keyword evidence="11" id="KW-1185">Reference proteome</keyword>
<dbReference type="CDD" id="cd06582">
    <property type="entry name" value="TM_PBP1_LivH_like"/>
    <property type="match status" value="1"/>
</dbReference>
<feature type="transmembrane region" description="Helical" evidence="9">
    <location>
        <begin position="66"/>
        <end position="82"/>
    </location>
</feature>
<evidence type="ECO:0000256" key="1">
    <source>
        <dbReference type="ARBA" id="ARBA00004651"/>
    </source>
</evidence>
<comment type="similarity">
    <text evidence="8">Belongs to the binding-protein-dependent transport system permease family. LivHM subfamily.</text>
</comment>
<dbReference type="EMBL" id="CCMZ01000075">
    <property type="protein sequence ID" value="CDX28412.1"/>
    <property type="molecule type" value="Genomic_DNA"/>
</dbReference>
<evidence type="ECO:0000256" key="7">
    <source>
        <dbReference type="ARBA" id="ARBA00023136"/>
    </source>
</evidence>
<dbReference type="AlphaFoldDB" id="A0A090EDT3"/>
<keyword evidence="6 9" id="KW-1133">Transmembrane helix</keyword>
<dbReference type="GO" id="GO:0022857">
    <property type="term" value="F:transmembrane transporter activity"/>
    <property type="evidence" value="ECO:0007669"/>
    <property type="project" value="InterPro"/>
</dbReference>
<evidence type="ECO:0000256" key="2">
    <source>
        <dbReference type="ARBA" id="ARBA00022448"/>
    </source>
</evidence>
<evidence type="ECO:0000313" key="10">
    <source>
        <dbReference type="EMBL" id="CDX28412.1"/>
    </source>
</evidence>
<evidence type="ECO:0000256" key="6">
    <source>
        <dbReference type="ARBA" id="ARBA00022989"/>
    </source>
</evidence>
<keyword evidence="5" id="KW-0029">Amino-acid transport</keyword>
<organism evidence="10 11">
    <name type="scientific">Mesorhizobium plurifarium</name>
    <dbReference type="NCBI Taxonomy" id="69974"/>
    <lineage>
        <taxon>Bacteria</taxon>
        <taxon>Pseudomonadati</taxon>
        <taxon>Pseudomonadota</taxon>
        <taxon>Alphaproteobacteria</taxon>
        <taxon>Hyphomicrobiales</taxon>
        <taxon>Phyllobacteriaceae</taxon>
        <taxon>Mesorhizobium</taxon>
    </lineage>
</organism>
<reference evidence="11" key="1">
    <citation type="submission" date="2014-08" db="EMBL/GenBank/DDBJ databases">
        <authorList>
            <person name="Moulin L."/>
        </authorList>
    </citation>
    <scope>NUCLEOTIDE SEQUENCE [LARGE SCALE GENOMIC DNA]</scope>
</reference>
<keyword evidence="4 9" id="KW-0812">Transmembrane</keyword>
<evidence type="ECO:0000313" key="11">
    <source>
        <dbReference type="Proteomes" id="UP000045285"/>
    </source>
</evidence>
<feature type="transmembrane region" description="Helical" evidence="9">
    <location>
        <begin position="88"/>
        <end position="107"/>
    </location>
</feature>
<dbReference type="PANTHER" id="PTHR11795">
    <property type="entry name" value="BRANCHED-CHAIN AMINO ACID TRANSPORT SYSTEM PERMEASE PROTEIN LIVH"/>
    <property type="match status" value="1"/>
</dbReference>
<name>A0A090EDT3_MESPL</name>
<proteinExistence type="inferred from homology"/>
<evidence type="ECO:0000256" key="4">
    <source>
        <dbReference type="ARBA" id="ARBA00022692"/>
    </source>
</evidence>
<dbReference type="Proteomes" id="UP000045285">
    <property type="component" value="Unassembled WGS sequence"/>
</dbReference>
<accession>A0A090EDT3</accession>
<protein>
    <submittedName>
        <fullName evidence="10">Putative high-affinity branched-chain amino acid transport system permease protein</fullName>
    </submittedName>
</protein>
<dbReference type="InterPro" id="IPR001851">
    <property type="entry name" value="ABC_transp_permease"/>
</dbReference>
<comment type="subcellular location">
    <subcellularLocation>
        <location evidence="1">Cell membrane</location>
        <topology evidence="1">Multi-pass membrane protein</topology>
    </subcellularLocation>
</comment>
<feature type="transmembrane region" description="Helical" evidence="9">
    <location>
        <begin position="238"/>
        <end position="255"/>
    </location>
</feature>
<keyword evidence="7 9" id="KW-0472">Membrane</keyword>
<evidence type="ECO:0000256" key="8">
    <source>
        <dbReference type="ARBA" id="ARBA00037998"/>
    </source>
</evidence>
<sequence length="308" mass="32066">MPTGSGSCAKDPNSSIATCQSEAAVQATIALLLDTANFTLALLLVTLGLVVIFGLMNVINMAHGEFFLIGAYVVVAVSNATGSFWLGLLLAPLVLAVVGLLVEWLIIRHIYHRFIDTILATWGLSLVIKQGVVVLFGPGAQSVPNPLPTAVDVFGVQYPAYRLFIMALAAALALATYYLFFRTKLGLQIRGVIANRAMAASLGINTRRMDRATFAVGSALAGFAGAVMAPIMSVDPQMGVGFLIPSFLSVLVGGVNSLVGALIGSGVIGGATTIFSAGISQADAQILVFLLAMIIIRFLPSGIIGGRK</sequence>
<evidence type="ECO:0000256" key="9">
    <source>
        <dbReference type="SAM" id="Phobius"/>
    </source>
</evidence>
<dbReference type="Pfam" id="PF02653">
    <property type="entry name" value="BPD_transp_2"/>
    <property type="match status" value="1"/>
</dbReference>
<evidence type="ECO:0000256" key="3">
    <source>
        <dbReference type="ARBA" id="ARBA00022475"/>
    </source>
</evidence>
<feature type="transmembrane region" description="Helical" evidence="9">
    <location>
        <begin position="38"/>
        <end position="59"/>
    </location>
</feature>
<feature type="transmembrane region" description="Helical" evidence="9">
    <location>
        <begin position="160"/>
        <end position="180"/>
    </location>
</feature>
<feature type="transmembrane region" description="Helical" evidence="9">
    <location>
        <begin position="119"/>
        <end position="140"/>
    </location>
</feature>
<keyword evidence="2" id="KW-0813">Transport</keyword>
<feature type="transmembrane region" description="Helical" evidence="9">
    <location>
        <begin position="286"/>
        <end position="306"/>
    </location>
</feature>
<feature type="transmembrane region" description="Helical" evidence="9">
    <location>
        <begin position="262"/>
        <end position="280"/>
    </location>
</feature>